<gene>
    <name evidence="1" type="ordered locus">Thivi_1975</name>
</gene>
<dbReference type="eggNOG" id="ENOG5033HJ5">
    <property type="taxonomic scope" value="Bacteria"/>
</dbReference>
<dbReference type="Proteomes" id="UP000006062">
    <property type="component" value="Chromosome"/>
</dbReference>
<accession>I3YAB5</accession>
<dbReference type="EMBL" id="CP003154">
    <property type="protein sequence ID" value="AFL73933.1"/>
    <property type="molecule type" value="Genomic_DNA"/>
</dbReference>
<dbReference type="InterPro" id="IPR036163">
    <property type="entry name" value="HMA_dom_sf"/>
</dbReference>
<keyword evidence="2" id="KW-1185">Reference proteome</keyword>
<dbReference type="STRING" id="765911.Thivi_1975"/>
<dbReference type="Gene3D" id="3.30.70.100">
    <property type="match status" value="1"/>
</dbReference>
<sequence length="77" mass="8257">MNIQIADITLHIDESLDAENRARIETAIRAVDGVVSVHAQTDRPHLMIVGYNPEKTSSAAILEAATAQGIHAELIGL</sequence>
<dbReference type="KEGG" id="tvi:Thivi_1975"/>
<dbReference type="GO" id="GO:0046872">
    <property type="term" value="F:metal ion binding"/>
    <property type="evidence" value="ECO:0007669"/>
    <property type="project" value="InterPro"/>
</dbReference>
<dbReference type="HOGENOM" id="CLU_198432_0_0_6"/>
<evidence type="ECO:0000313" key="1">
    <source>
        <dbReference type="EMBL" id="AFL73933.1"/>
    </source>
</evidence>
<evidence type="ECO:0000313" key="2">
    <source>
        <dbReference type="Proteomes" id="UP000006062"/>
    </source>
</evidence>
<dbReference type="SUPFAM" id="SSF55008">
    <property type="entry name" value="HMA, heavy metal-associated domain"/>
    <property type="match status" value="1"/>
</dbReference>
<proteinExistence type="predicted"/>
<name>I3YAB5_THIV6</name>
<reference evidence="1 2" key="1">
    <citation type="submission" date="2012-06" db="EMBL/GenBank/DDBJ databases">
        <title>Complete sequence of Thiocystis violascens DSM 198.</title>
        <authorList>
            <consortium name="US DOE Joint Genome Institute"/>
            <person name="Lucas S."/>
            <person name="Han J."/>
            <person name="Lapidus A."/>
            <person name="Cheng J.-F."/>
            <person name="Goodwin L."/>
            <person name="Pitluck S."/>
            <person name="Peters L."/>
            <person name="Ovchinnikova G."/>
            <person name="Teshima H."/>
            <person name="Detter J.C."/>
            <person name="Han C."/>
            <person name="Tapia R."/>
            <person name="Land M."/>
            <person name="Hauser L."/>
            <person name="Kyrpides N."/>
            <person name="Ivanova N."/>
            <person name="Pagani I."/>
            <person name="Vogl K."/>
            <person name="Liu Z."/>
            <person name="Frigaard N.-U."/>
            <person name="Bryant D."/>
            <person name="Woyke T."/>
        </authorList>
    </citation>
    <scope>NUCLEOTIDE SEQUENCE [LARGE SCALE GENOMIC DNA]</scope>
    <source>
        <strain evidence="2">ATCC 17096 / DSM 198 / 6111</strain>
    </source>
</reference>
<protein>
    <recommendedName>
        <fullName evidence="3">ATP-binding protein</fullName>
    </recommendedName>
</protein>
<organism evidence="1 2">
    <name type="scientific">Thiocystis violascens (strain ATCC 17096 / DSM 198 / 6111)</name>
    <name type="common">Chromatium violascens</name>
    <dbReference type="NCBI Taxonomy" id="765911"/>
    <lineage>
        <taxon>Bacteria</taxon>
        <taxon>Pseudomonadati</taxon>
        <taxon>Pseudomonadota</taxon>
        <taxon>Gammaproteobacteria</taxon>
        <taxon>Chromatiales</taxon>
        <taxon>Chromatiaceae</taxon>
        <taxon>Thiocystis</taxon>
    </lineage>
</organism>
<evidence type="ECO:0008006" key="3">
    <source>
        <dbReference type="Google" id="ProtNLM"/>
    </source>
</evidence>
<dbReference type="AlphaFoldDB" id="I3YAB5"/>